<organism evidence="2 3">
    <name type="scientific">Rhodococcus qingshengii JCM 15477</name>
    <dbReference type="NCBI Taxonomy" id="1303681"/>
    <lineage>
        <taxon>Bacteria</taxon>
        <taxon>Bacillati</taxon>
        <taxon>Actinomycetota</taxon>
        <taxon>Actinomycetes</taxon>
        <taxon>Mycobacteriales</taxon>
        <taxon>Nocardiaceae</taxon>
        <taxon>Rhodococcus</taxon>
        <taxon>Rhodococcus erythropolis group</taxon>
    </lineage>
</organism>
<dbReference type="RefSeq" id="WP_076949372.1">
    <property type="nucleotide sequence ID" value="NZ_CP096568.1"/>
</dbReference>
<accession>A0AB38RPF7</accession>
<feature type="region of interest" description="Disordered" evidence="1">
    <location>
        <begin position="22"/>
        <end position="41"/>
    </location>
</feature>
<evidence type="ECO:0000313" key="3">
    <source>
        <dbReference type="Proteomes" id="UP000831484"/>
    </source>
</evidence>
<dbReference type="Proteomes" id="UP000831484">
    <property type="component" value="Plasmid pdjl-6-5"/>
</dbReference>
<dbReference type="EMBL" id="CP096568">
    <property type="protein sequence ID" value="UPU47015.1"/>
    <property type="molecule type" value="Genomic_DNA"/>
</dbReference>
<geneLocation type="plasmid" evidence="2 3">
    <name>pdjl-6-5</name>
</geneLocation>
<sequence length="76" mass="8458">MLTKFRREAAILAAYLSQFENPDTDNAEHLPTGVTPESHAQAHADYQQACQWLAATACTDDDVAALAHMRRHYGFP</sequence>
<evidence type="ECO:0000256" key="1">
    <source>
        <dbReference type="SAM" id="MobiDB-lite"/>
    </source>
</evidence>
<gene>
    <name evidence="2" type="ORF">M0639_33595</name>
</gene>
<reference evidence="3" key="1">
    <citation type="journal article" date="2022" name="Environ. Microbiol.">
        <title>Functional analysis, diversity, and distribution of carbendazim hydrolases MheI and CbmA, responsible for the initial step in carbendazim degradation.</title>
        <authorList>
            <person name="Zhang M."/>
            <person name="Bai X."/>
            <person name="Li Q."/>
            <person name="Zhang L."/>
            <person name="Zhu Q."/>
            <person name="Gao S."/>
            <person name="Ke Z."/>
            <person name="Jiang M."/>
            <person name="Hu J."/>
            <person name="Qiu J."/>
            <person name="Hong Q."/>
        </authorList>
    </citation>
    <scope>NUCLEOTIDE SEQUENCE [LARGE SCALE GENOMIC DNA]</scope>
    <source>
        <strain evidence="3">djl-6</strain>
    </source>
</reference>
<name>A0AB38RPF7_RHOSG</name>
<proteinExistence type="predicted"/>
<keyword evidence="2" id="KW-0614">Plasmid</keyword>
<dbReference type="AlphaFoldDB" id="A0AB38RPF7"/>
<protein>
    <submittedName>
        <fullName evidence="2">Uncharacterized protein</fullName>
    </submittedName>
</protein>
<keyword evidence="3" id="KW-1185">Reference proteome</keyword>
<evidence type="ECO:0000313" key="2">
    <source>
        <dbReference type="EMBL" id="UPU47015.1"/>
    </source>
</evidence>